<gene>
    <name evidence="1" type="ORF">SAMN02982996_01193</name>
</gene>
<name>A0A1H3ZHT3_9GAMM</name>
<accession>A0A1H3ZHT3</accession>
<protein>
    <submittedName>
        <fullName evidence="1">Uncharacterized protein</fullName>
    </submittedName>
</protein>
<reference evidence="1 2" key="1">
    <citation type="submission" date="2016-10" db="EMBL/GenBank/DDBJ databases">
        <authorList>
            <person name="de Groot N.N."/>
        </authorList>
    </citation>
    <scope>NUCLEOTIDE SEQUENCE [LARGE SCALE GENOMIC DNA]</scope>
    <source>
        <strain evidence="1 2">ATCC 29281</strain>
    </source>
</reference>
<dbReference type="EMBL" id="FNQS01000003">
    <property type="protein sequence ID" value="SEA23309.1"/>
    <property type="molecule type" value="Genomic_DNA"/>
</dbReference>
<dbReference type="AlphaFoldDB" id="A0A1H3ZHT3"/>
<keyword evidence="2" id="KW-1185">Reference proteome</keyword>
<evidence type="ECO:0000313" key="2">
    <source>
        <dbReference type="Proteomes" id="UP000187280"/>
    </source>
</evidence>
<dbReference type="Proteomes" id="UP000187280">
    <property type="component" value="Unassembled WGS sequence"/>
</dbReference>
<sequence length="163" mass="18725">MESADTLAAQGRRWRLHDGSRRVGRSTCGQRRTGRRSSMVDLWIFCPINYSSRQSFIRQSLSGRRFLDHQRICHGRAGCGIGRCPSSVIAHIQQDEESGRCLSPRQTRRRRYGVTQSYRLAPVRRVRLSGAGGTATPEWVQWCRRCARYCDGRSRRHSTGWGE</sequence>
<organism evidence="1 2">
    <name type="scientific">Lonsdalea quercina</name>
    <dbReference type="NCBI Taxonomy" id="71657"/>
    <lineage>
        <taxon>Bacteria</taxon>
        <taxon>Pseudomonadati</taxon>
        <taxon>Pseudomonadota</taxon>
        <taxon>Gammaproteobacteria</taxon>
        <taxon>Enterobacterales</taxon>
        <taxon>Pectobacteriaceae</taxon>
        <taxon>Lonsdalea</taxon>
    </lineage>
</organism>
<proteinExistence type="predicted"/>
<evidence type="ECO:0000313" key="1">
    <source>
        <dbReference type="EMBL" id="SEA23309.1"/>
    </source>
</evidence>